<accession>A0A4R1KJZ5</accession>
<dbReference type="EMBL" id="SMGD01000001">
    <property type="protein sequence ID" value="TCK63949.1"/>
    <property type="molecule type" value="Genomic_DNA"/>
</dbReference>
<protein>
    <submittedName>
        <fullName evidence="1">Uncharacterized protein</fullName>
    </submittedName>
</protein>
<proteinExistence type="predicted"/>
<comment type="caution">
    <text evidence="1">The sequence shown here is derived from an EMBL/GenBank/DDBJ whole genome shotgun (WGS) entry which is preliminary data.</text>
</comment>
<evidence type="ECO:0000313" key="2">
    <source>
        <dbReference type="Proteomes" id="UP000295565"/>
    </source>
</evidence>
<reference evidence="1 2" key="1">
    <citation type="submission" date="2019-03" db="EMBL/GenBank/DDBJ databases">
        <title>Genomic Encyclopedia of Type Strains, Phase IV (KMG-IV): sequencing the most valuable type-strain genomes for metagenomic binning, comparative biology and taxonomic classification.</title>
        <authorList>
            <person name="Goeker M."/>
        </authorList>
    </citation>
    <scope>NUCLEOTIDE SEQUENCE [LARGE SCALE GENOMIC DNA]</scope>
    <source>
        <strain evidence="1 2">DSM 18577</strain>
    </source>
</reference>
<dbReference type="AlphaFoldDB" id="A0A4R1KJZ5"/>
<name>A0A4R1KJZ5_9GAMM</name>
<keyword evidence="2" id="KW-1185">Reference proteome</keyword>
<evidence type="ECO:0000313" key="1">
    <source>
        <dbReference type="EMBL" id="TCK63949.1"/>
    </source>
</evidence>
<dbReference type="Proteomes" id="UP000295565">
    <property type="component" value="Unassembled WGS sequence"/>
</dbReference>
<gene>
    <name evidence="1" type="ORF">EV690_0063</name>
</gene>
<sequence>MCYEGKNSTKKQLYLKTLAAKELAINELWGSFSHALTRVS</sequence>
<organism evidence="1 2">
    <name type="scientific">Celerinatantimonas diazotrophica</name>
    <dbReference type="NCBI Taxonomy" id="412034"/>
    <lineage>
        <taxon>Bacteria</taxon>
        <taxon>Pseudomonadati</taxon>
        <taxon>Pseudomonadota</taxon>
        <taxon>Gammaproteobacteria</taxon>
        <taxon>Celerinatantimonadaceae</taxon>
        <taxon>Celerinatantimonas</taxon>
    </lineage>
</organism>